<evidence type="ECO:0000259" key="8">
    <source>
        <dbReference type="Pfam" id="PF26283"/>
    </source>
</evidence>
<dbReference type="InterPro" id="IPR058564">
    <property type="entry name" value="TPR_TRAPPC9_Trs120"/>
</dbReference>
<evidence type="ECO:0000259" key="6">
    <source>
        <dbReference type="Pfam" id="PF26254"/>
    </source>
</evidence>
<feature type="region of interest" description="Disordered" evidence="3">
    <location>
        <begin position="318"/>
        <end position="356"/>
    </location>
</feature>
<dbReference type="InterPro" id="IPR058563">
    <property type="entry name" value="Trs120_TRAPPC9_N"/>
</dbReference>
<evidence type="ECO:0000313" key="10">
    <source>
        <dbReference type="Proteomes" id="UP000070544"/>
    </source>
</evidence>
<dbReference type="GO" id="GO:0005802">
    <property type="term" value="C:trans-Golgi network"/>
    <property type="evidence" value="ECO:0007669"/>
    <property type="project" value="TreeGrafter"/>
</dbReference>
<feature type="compositionally biased region" description="Low complexity" evidence="3">
    <location>
        <begin position="1022"/>
        <end position="1036"/>
    </location>
</feature>
<comment type="subcellular location">
    <subcellularLocation>
        <location evidence="1">Golgi apparatus</location>
    </subcellularLocation>
</comment>
<dbReference type="STRING" id="1344416.A0A139A8C7"/>
<gene>
    <name evidence="9" type="ORF">M427DRAFT_34289</name>
</gene>
<feature type="region of interest" description="Disordered" evidence="3">
    <location>
        <begin position="648"/>
        <end position="678"/>
    </location>
</feature>
<keyword evidence="10" id="KW-1185">Reference proteome</keyword>
<feature type="region of interest" description="Disordered" evidence="3">
    <location>
        <begin position="397"/>
        <end position="558"/>
    </location>
</feature>
<evidence type="ECO:0000256" key="3">
    <source>
        <dbReference type="SAM" id="MobiDB-lite"/>
    </source>
</evidence>
<dbReference type="Pfam" id="PF26282">
    <property type="entry name" value="Ig_TRAPPC9-Trs120_3rd"/>
    <property type="match status" value="1"/>
</dbReference>
<feature type="domain" description="Trs120/TRAPPC9 first Ig-like" evidence="6">
    <location>
        <begin position="1205"/>
        <end position="1299"/>
    </location>
</feature>
<feature type="compositionally biased region" description="Polar residues" evidence="3">
    <location>
        <begin position="321"/>
        <end position="341"/>
    </location>
</feature>
<dbReference type="Pfam" id="PF26283">
    <property type="entry name" value="Ig_TRAPPC9-Trs120_4th"/>
    <property type="match status" value="1"/>
</dbReference>
<evidence type="ECO:0000256" key="2">
    <source>
        <dbReference type="ARBA" id="ARBA00023034"/>
    </source>
</evidence>
<feature type="domain" description="Trs120/TRAPPC9 third Ig-like" evidence="7">
    <location>
        <begin position="1719"/>
        <end position="1860"/>
    </location>
</feature>
<accession>A0A139A8C7</accession>
<keyword evidence="2" id="KW-0333">Golgi apparatus</keyword>
<evidence type="ECO:0000259" key="4">
    <source>
        <dbReference type="Pfam" id="PF08626"/>
    </source>
</evidence>
<feature type="region of interest" description="Disordered" evidence="3">
    <location>
        <begin position="1300"/>
        <end position="1320"/>
    </location>
</feature>
<evidence type="ECO:0000259" key="7">
    <source>
        <dbReference type="Pfam" id="PF26282"/>
    </source>
</evidence>
<dbReference type="InterPro" id="IPR058567">
    <property type="entry name" value="Ig_TRAPPC9_Trs120_3rd"/>
</dbReference>
<dbReference type="Pfam" id="PF26254">
    <property type="entry name" value="Ig_TRAPPC9-Trs120_1st"/>
    <property type="match status" value="1"/>
</dbReference>
<dbReference type="Pfam" id="PF08626">
    <property type="entry name" value="TRAPPC9-Trs120"/>
    <property type="match status" value="2"/>
</dbReference>
<feature type="domain" description="Trs120/TRAPPC9 N-terminal" evidence="4">
    <location>
        <begin position="552"/>
        <end position="632"/>
    </location>
</feature>
<feature type="region of interest" description="Disordered" evidence="3">
    <location>
        <begin position="1019"/>
        <end position="1052"/>
    </location>
</feature>
<organism evidence="9 10">
    <name type="scientific">Gonapodya prolifera (strain JEL478)</name>
    <name type="common">Monoblepharis prolifera</name>
    <dbReference type="NCBI Taxonomy" id="1344416"/>
    <lineage>
        <taxon>Eukaryota</taxon>
        <taxon>Fungi</taxon>
        <taxon>Fungi incertae sedis</taxon>
        <taxon>Chytridiomycota</taxon>
        <taxon>Chytridiomycota incertae sedis</taxon>
        <taxon>Monoblepharidomycetes</taxon>
        <taxon>Monoblepharidales</taxon>
        <taxon>Gonapodyaceae</taxon>
        <taxon>Gonapodya</taxon>
    </lineage>
</organism>
<feature type="compositionally biased region" description="Low complexity" evidence="3">
    <location>
        <begin position="648"/>
        <end position="659"/>
    </location>
</feature>
<dbReference type="PANTHER" id="PTHR21512">
    <property type="entry name" value="TRAFFICKING PROTEIN PARTICLE COMPLEX SUBUNIT 9"/>
    <property type="match status" value="1"/>
</dbReference>
<feature type="compositionally biased region" description="Pro residues" evidence="3">
    <location>
        <begin position="466"/>
        <end position="487"/>
    </location>
</feature>
<dbReference type="Pfam" id="PF26280">
    <property type="entry name" value="Ig_TRAPPC9-Trs120_2nd"/>
    <property type="match status" value="1"/>
</dbReference>
<feature type="domain" description="Trs120/TRAPPC9 N-terminal" evidence="4">
    <location>
        <begin position="154"/>
        <end position="283"/>
    </location>
</feature>
<feature type="compositionally biased region" description="Pro residues" evidence="3">
    <location>
        <begin position="537"/>
        <end position="549"/>
    </location>
</feature>
<evidence type="ECO:0000259" key="5">
    <source>
        <dbReference type="Pfam" id="PF26251"/>
    </source>
</evidence>
<dbReference type="EMBL" id="KQ965782">
    <property type="protein sequence ID" value="KXS13052.1"/>
    <property type="molecule type" value="Genomic_DNA"/>
</dbReference>
<dbReference type="Pfam" id="PF26251">
    <property type="entry name" value="TPR_TRAPPC9-Trs120"/>
    <property type="match status" value="2"/>
</dbReference>
<dbReference type="Proteomes" id="UP000070544">
    <property type="component" value="Unassembled WGS sequence"/>
</dbReference>
<feature type="domain" description="Trs120/TRAPPC9 fourth Ig-like" evidence="8">
    <location>
        <begin position="1887"/>
        <end position="2034"/>
    </location>
</feature>
<feature type="domain" description="Trs120/TRAPPC9 TPR region" evidence="5">
    <location>
        <begin position="844"/>
        <end position="928"/>
    </location>
</feature>
<dbReference type="InterPro" id="IPR058568">
    <property type="entry name" value="Ig_TRAPPC9_Trs120_4th"/>
</dbReference>
<feature type="domain" description="Trs120/TRAPPC9 TPR region" evidence="5">
    <location>
        <begin position="1104"/>
        <end position="1172"/>
    </location>
</feature>
<feature type="compositionally biased region" description="Polar residues" evidence="3">
    <location>
        <begin position="1308"/>
        <end position="1320"/>
    </location>
</feature>
<dbReference type="InterPro" id="IPR058565">
    <property type="entry name" value="Ig_TRAPPC9_Trs120_1st"/>
</dbReference>
<feature type="compositionally biased region" description="Pro residues" evidence="3">
    <location>
        <begin position="660"/>
        <end position="672"/>
    </location>
</feature>
<feature type="compositionally biased region" description="Polar residues" evidence="3">
    <location>
        <begin position="445"/>
        <end position="456"/>
    </location>
</feature>
<name>A0A139A8C7_GONPJ</name>
<sequence length="2038" mass="213434">MDPSYTAFLDNARIRIAVVPVHPLSQSTYTRICGILRSQFECIALQDLPVSAATEAQGRAAAAGAVGGGSVNFNFTTHLAASAPLNAYVYIHFVTPSSVNSLQHSTGTRVVPAIAASAQPSSAYPSNAPSSPPGFALPLPSQSALASAAVASASLSTPDAPILIDGQTQITGSRYEDFAASRQILGVVGIASCVDSPDLPAAAAAFRKAMFKYPTALSSRLLAFDPLPTTPDSTRGVVLIPSEGRPPEFYLATIIADMVAEVIAAFGVVASNWERRKEVHGPRGCAVLGSLAGGGAAAGPGGAAGTAGAAALTWPGAPSMATPSSPQGPTYPSLDHNATSATYPPPPRTPTLTPFPSTLLINGLPASALGQQAAAVQVQASTIAASAAGSYATSGAGITALPPPGTARPGVPSPLGRSILTDDSEKSMEDINVGSVSGGLDTVGGSPNQPVGNASPQPDRATVTSLPPPTSPPPLDRPLPATPPSPVPVRAAAPSPPPHAITSPPTSPIGEMAPDLLPFISPTPYLPQPNNSTSYAYPPPSPVPAPHSPAPHHATHTSASSAAYTKLARRRAPARFQKLLGDLLLLSGRTVEAMQTYAAAVEGCRQGGDAVWAAGAQEGYLASVMVAAAARVGVGMYTMNSRYAMPSSSSLDLLSSSTPTRPPATTPTPPESTPLRTLVGDLPDRYREIVALYEKVVAQPPPVYFVPGGGPGGGGGGGFSSVAGMLGLSGMTMGLSSVFDRTGSPSVTDGSVGPPPPLAARTGTSLSIAGQPSNLSIDPGAGGLSAPGTAVVGTNGSAGSPIAGLPQHPLLICNVTLRVARFLAALHRARTPVVFTNAAGYYTPGGGFTEKITGGLVTTGADGPPPADTAGVTKADVSSWLAKCWSVASTAERFGSMTTAEKTIVAGYIASVYGYLGMVRKEAFFLRIAAEGAATCGGGGIEGSAAWARHLDMGKSWDEGVGSNESLVKLEERALRFSRRSGMADGSVEANDVEAPGLLECFNRILDVLGGGAESNAVGLLSSESPGGTPSSSPPSVRKRTPTFLAPTPEDNVTDYGYLNDPMTEGDLLNEKLHPFILTAQIEAGGVYGAFGARQFNLYPLVKAFSSSSRVKFGWPELQAVTLKECLDVARILGDLPNAVIYAARLLRRLHQHLPGQEQADIAETMRKLVVRRKGAVDHEDSNDVVPIVRSVLGGLCGVPVVRSIDAVRVSERFRTREHVVSGGEDNTKERDPFIFNPYLNKGAGGAPSGSRSGLAGKEGELTLVAGEAAYWDVVLANPFGFELDVQSAVIAADVQLESDVDGDEGPTESSSNNLSDENPITVSKLGNASLGLQLFSPISLSFTIPARHRNFQIRLSAIAHIPCKLLVRGVSFKVLGGSLLEDIIPVPPKLTGENGGPPIVNGKKVVFSGEDKERFPLMQACGVGLAGGRSDVNGFPVGLQTAVMLFEGEQNTLAISIENIGATPVNYLTVHFVEDCDPTLSPFAQFQQQQQSLNPVREDGAPDDIREPPEDIYERDVFEKSCRGIWCEEEVQNSQVATIGGPQDTGMSPYSTGGIPPGALWKVGQTAQRWAVKLDQPIRVGARKTVKCGVWGKVGWKSVLAVFEYGYLPEYTMDGNLPARFFTRRLTVPILITVNRALDIANVDVFPFASMATSGNTSQRLEGGVSAEGSMKDLVVNGKGHADGGVASANGTGIYHRDSPLGTLEDSVAGYSGDISDFVNRDFCLFTFDLRNKWNSTFEVTFEVGDEKREGAGSVWKVQVNIEGGGSRRIVLPMRRKTLPTSLTYLPIPYPPTQFVLSKLLKYSPEGELLHRALFWTREDLVGGIERPGRISALWRAGGGRRGGLVAALRGFRLSSDNLVTLTDETIGFDVTVRLTAAKLKSALEERVKCVGPSRFEVPRNVFVEVNWAVRNRRDTPIRMCMRVVPIQDADNGNVEYGESLKESVVWAGNLDSVLGPLQPGESASFRLIASFLSTGQYKLLYHCQEINTRAPPPVEAPVSKSKPKEIDLASLGRSAVGVAGDGIYWGPEPVLIDVVV</sequence>
<evidence type="ECO:0000313" key="9">
    <source>
        <dbReference type="EMBL" id="KXS13052.1"/>
    </source>
</evidence>
<dbReference type="OrthoDB" id="27962at2759"/>
<evidence type="ECO:0000256" key="1">
    <source>
        <dbReference type="ARBA" id="ARBA00004555"/>
    </source>
</evidence>
<dbReference type="PANTHER" id="PTHR21512:SF5">
    <property type="entry name" value="TRAFFICKING PROTEIN PARTICLE COMPLEX SUBUNIT 9"/>
    <property type="match status" value="1"/>
</dbReference>
<protein>
    <submittedName>
        <fullName evidence="9">Uncharacterized protein</fullName>
    </submittedName>
</protein>
<dbReference type="InterPro" id="IPR013935">
    <property type="entry name" value="Trs120_TRAPPC9"/>
</dbReference>
<reference evidence="9 10" key="1">
    <citation type="journal article" date="2015" name="Genome Biol. Evol.">
        <title>Phylogenomic analyses indicate that early fungi evolved digesting cell walls of algal ancestors of land plants.</title>
        <authorList>
            <person name="Chang Y."/>
            <person name="Wang S."/>
            <person name="Sekimoto S."/>
            <person name="Aerts A.L."/>
            <person name="Choi C."/>
            <person name="Clum A."/>
            <person name="LaButti K.M."/>
            <person name="Lindquist E.A."/>
            <person name="Yee Ngan C."/>
            <person name="Ohm R.A."/>
            <person name="Salamov A.A."/>
            <person name="Grigoriev I.V."/>
            <person name="Spatafora J.W."/>
            <person name="Berbee M.L."/>
        </authorList>
    </citation>
    <scope>NUCLEOTIDE SEQUENCE [LARGE SCALE GENOMIC DNA]</scope>
    <source>
        <strain evidence="9 10">JEL478</strain>
    </source>
</reference>
<proteinExistence type="predicted"/>